<evidence type="ECO:0000313" key="3">
    <source>
        <dbReference type="EMBL" id="ALE92886.1"/>
    </source>
</evidence>
<gene>
    <name evidence="3" type="ORF">AOC05_12240</name>
</gene>
<comment type="similarity">
    <text evidence="1">Belongs to the NAD(P)-dependent epimerase/dehydratase family.</text>
</comment>
<dbReference type="AlphaFoldDB" id="A0A0M4QXI8"/>
<dbReference type="RefSeq" id="WP_062007466.1">
    <property type="nucleotide sequence ID" value="NZ_CP012677.1"/>
</dbReference>
<evidence type="ECO:0000256" key="1">
    <source>
        <dbReference type="ARBA" id="ARBA00007637"/>
    </source>
</evidence>
<dbReference type="InterPro" id="IPR051225">
    <property type="entry name" value="NAD(P)_epim/dehydratase"/>
</dbReference>
<organism evidence="3 4">
    <name type="scientific">Arthrobacter alpinus</name>
    <dbReference type="NCBI Taxonomy" id="656366"/>
    <lineage>
        <taxon>Bacteria</taxon>
        <taxon>Bacillati</taxon>
        <taxon>Actinomycetota</taxon>
        <taxon>Actinomycetes</taxon>
        <taxon>Micrococcales</taxon>
        <taxon>Micrococcaceae</taxon>
        <taxon>Arthrobacter</taxon>
    </lineage>
</organism>
<feature type="domain" description="NAD-dependent epimerase/dehydratase" evidence="2">
    <location>
        <begin position="18"/>
        <end position="185"/>
    </location>
</feature>
<dbReference type="PATRIC" id="fig|656366.3.peg.2646"/>
<evidence type="ECO:0000313" key="4">
    <source>
        <dbReference type="Proteomes" id="UP000062833"/>
    </source>
</evidence>
<sequence>MSPYPTSRTEVAKSKRTVLLTGASGSMGSATLCELLQRRDRFDIVLLAHGTKHGRRALRPFLNEPGVRIVWGDLRDYASVLECVSGADVVLHTAALISPAADRDPVLTEQINVGSIRNILRAIAAQPDPDRVRLVSVGSVATTGSRLPPLHWGRVGDPITPAVGDHYAVSKIEAECLVVESGLEHWVSLRQTFICIPRLLSLMDPIMFHQPVTTLFEFVTARDSGRLMANACEETVPNDFWRRAYNIGGGENCRVGYVQYLNRIFGTLGLGTLMQLAERRWFALKNFHCQWYLDSDVLEGYLHFRKDGMDQYAAQVKASTPWLLRIGLGRLIPRSVIKNLMMKRLAQRPEGPLHWIESGDQARIEAFFGSREQWENIPGWEEAIPAPGPARPLDHGYDDSLPDARIGLADARSAALFRGGECLAEDMQPGNLYTPLRWRCFAGHEFDATPYLVLRAGHWCRDCQTQLSDAARAAGNPFLAQVIPVPAANI</sequence>
<dbReference type="GO" id="GO:0006567">
    <property type="term" value="P:L-threonine catabolic process"/>
    <property type="evidence" value="ECO:0007669"/>
    <property type="project" value="TreeGrafter"/>
</dbReference>
<keyword evidence="4" id="KW-1185">Reference proteome</keyword>
<dbReference type="Pfam" id="PF01370">
    <property type="entry name" value="Epimerase"/>
    <property type="match status" value="1"/>
</dbReference>
<dbReference type="EMBL" id="CP012677">
    <property type="protein sequence ID" value="ALE92886.1"/>
    <property type="molecule type" value="Genomic_DNA"/>
</dbReference>
<proteinExistence type="inferred from homology"/>
<name>A0A0M4QXI8_9MICC</name>
<accession>A0A0M4QXI8</accession>
<dbReference type="OrthoDB" id="9772736at2"/>
<reference evidence="4" key="1">
    <citation type="submission" date="2015-09" db="EMBL/GenBank/DDBJ databases">
        <title>Complete genome of Arthrobacter alpinus strain R3.8.</title>
        <authorList>
            <person name="See-Too W.S."/>
            <person name="Chan K.G."/>
        </authorList>
    </citation>
    <scope>NUCLEOTIDE SEQUENCE [LARGE SCALE GENOMIC DNA]</scope>
    <source>
        <strain evidence="4">R3.8</strain>
    </source>
</reference>
<dbReference type="InterPro" id="IPR001509">
    <property type="entry name" value="Epimerase_deHydtase"/>
</dbReference>
<dbReference type="PANTHER" id="PTHR42687:SF1">
    <property type="entry name" value="L-THREONINE 3-DEHYDROGENASE, MITOCHONDRIAL"/>
    <property type="match status" value="1"/>
</dbReference>
<evidence type="ECO:0000259" key="2">
    <source>
        <dbReference type="Pfam" id="PF01370"/>
    </source>
</evidence>
<dbReference type="InterPro" id="IPR036291">
    <property type="entry name" value="NAD(P)-bd_dom_sf"/>
</dbReference>
<dbReference type="SUPFAM" id="SSF51735">
    <property type="entry name" value="NAD(P)-binding Rossmann-fold domains"/>
    <property type="match status" value="1"/>
</dbReference>
<dbReference type="Proteomes" id="UP000062833">
    <property type="component" value="Chromosome"/>
</dbReference>
<dbReference type="KEGG" id="aaq:AOC05_12240"/>
<dbReference type="GO" id="GO:0008743">
    <property type="term" value="F:L-threonine 3-dehydrogenase activity"/>
    <property type="evidence" value="ECO:0007669"/>
    <property type="project" value="TreeGrafter"/>
</dbReference>
<dbReference type="Gene3D" id="3.40.50.720">
    <property type="entry name" value="NAD(P)-binding Rossmann-like Domain"/>
    <property type="match status" value="1"/>
</dbReference>
<dbReference type="PANTHER" id="PTHR42687">
    <property type="entry name" value="L-THREONINE 3-DEHYDROGENASE"/>
    <property type="match status" value="1"/>
</dbReference>
<protein>
    <recommendedName>
        <fullName evidence="2">NAD-dependent epimerase/dehydratase domain-containing protein</fullName>
    </recommendedName>
</protein>